<reference evidence="2" key="1">
    <citation type="submission" date="2018-02" db="EMBL/GenBank/DDBJ databases">
        <authorList>
            <person name="Holder M.E."/>
            <person name="Ajami N.J."/>
            <person name="Petrosino J.F."/>
        </authorList>
    </citation>
    <scope>NUCLEOTIDE SEQUENCE [LARGE SCALE GENOMIC DNA]</scope>
    <source>
        <strain evidence="2">CCUG 47711</strain>
    </source>
</reference>
<keyword evidence="2" id="KW-1185">Reference proteome</keyword>
<sequence>MTKSIYQKIIENLDSEGKLTQPFSVYDIEAGLDPFVYDGAFDSVLFLHERRIRILVKRLNVYKEIWKMFKSGKKTSIDLAWKSLEQALAEDGTSKVLEVLLIDLKDLQQEDFYPLFLEKVKTALKESRNVELIKFCLGVLELEDELDDEVKAVIFTLALADEFTFYASLVISNWENSDEVLFNLIKKVSAWGRIMTLPKINLKNIEVNQWLYEKGWQNFAKPEYQASIILANSELTNLLNLSNLNEENYEFLTRMLYYSSVIEPGVVRIYNTSLDKQIEILKAWLNAFNEYELNYLSIIVFMQLYNSYRNLKLMFESMNQEDFMHEDEEKLKVDFTFLEIFMEEEKFDDLLDYFEESYNFELFKSYIDELGDRENVLFALQLGTLEFGPYLEDAIQSDPVSYLEVLKIYAIQGHPDLTKVLDVYRDIIDLVSIAVGPKTPRFSLQMSDNEKLMTGVLAEIKYSPRIGSDFIIAGLQSSHESVRLSAVNTLRKWLKFSEFKLDDIDEGLEDLIYLVLDYEDFPNIRNLYREIVDEYGN</sequence>
<proteinExistence type="predicted"/>
<dbReference type="Proteomes" id="UP000237947">
    <property type="component" value="Chromosome"/>
</dbReference>
<dbReference type="EMBL" id="CP027226">
    <property type="protein sequence ID" value="AVM42122.1"/>
    <property type="molecule type" value="Genomic_DNA"/>
</dbReference>
<organism evidence="1 2">
    <name type="scientific">Fastidiosipila sanguinis</name>
    <dbReference type="NCBI Taxonomy" id="236753"/>
    <lineage>
        <taxon>Bacteria</taxon>
        <taxon>Bacillati</taxon>
        <taxon>Bacillota</taxon>
        <taxon>Clostridia</taxon>
        <taxon>Eubacteriales</taxon>
        <taxon>Oscillospiraceae</taxon>
        <taxon>Fastidiosipila</taxon>
    </lineage>
</organism>
<dbReference type="OrthoDB" id="8402552at2"/>
<gene>
    <name evidence="1" type="ORF">C5Q98_02240</name>
</gene>
<accession>A0A2S0KM62</accession>
<name>A0A2S0KM62_9FIRM</name>
<dbReference type="AlphaFoldDB" id="A0A2S0KM62"/>
<protein>
    <submittedName>
        <fullName evidence="1">Uncharacterized protein</fullName>
    </submittedName>
</protein>
<evidence type="ECO:0000313" key="1">
    <source>
        <dbReference type="EMBL" id="AVM42122.1"/>
    </source>
</evidence>
<dbReference type="RefSeq" id="WP_106012108.1">
    <property type="nucleotide sequence ID" value="NZ_CP027226.1"/>
</dbReference>
<evidence type="ECO:0000313" key="2">
    <source>
        <dbReference type="Proteomes" id="UP000237947"/>
    </source>
</evidence>
<dbReference type="KEGG" id="fsa:C5Q98_02240"/>